<proteinExistence type="predicted"/>
<name>A0A2T3AFR9_9PEZI</name>
<accession>A0A2T3AFR9</accession>
<organism evidence="1 2">
    <name type="scientific">Coniella lustricola</name>
    <dbReference type="NCBI Taxonomy" id="2025994"/>
    <lineage>
        <taxon>Eukaryota</taxon>
        <taxon>Fungi</taxon>
        <taxon>Dikarya</taxon>
        <taxon>Ascomycota</taxon>
        <taxon>Pezizomycotina</taxon>
        <taxon>Sordariomycetes</taxon>
        <taxon>Sordariomycetidae</taxon>
        <taxon>Diaporthales</taxon>
        <taxon>Schizoparmaceae</taxon>
        <taxon>Coniella</taxon>
    </lineage>
</organism>
<dbReference type="InParanoid" id="A0A2T3AFR9"/>
<protein>
    <submittedName>
        <fullName evidence="1">Uncharacterized protein</fullName>
    </submittedName>
</protein>
<dbReference type="Proteomes" id="UP000241462">
    <property type="component" value="Unassembled WGS sequence"/>
</dbReference>
<reference evidence="1 2" key="1">
    <citation type="journal article" date="2018" name="Mycol. Prog.">
        <title>Coniella lustricola, a new species from submerged detritus.</title>
        <authorList>
            <person name="Raudabaugh D.B."/>
            <person name="Iturriaga T."/>
            <person name="Carver A."/>
            <person name="Mondo S."/>
            <person name="Pangilinan J."/>
            <person name="Lipzen A."/>
            <person name="He G."/>
            <person name="Amirebrahimi M."/>
            <person name="Grigoriev I.V."/>
            <person name="Miller A.N."/>
        </authorList>
    </citation>
    <scope>NUCLEOTIDE SEQUENCE [LARGE SCALE GENOMIC DNA]</scope>
    <source>
        <strain evidence="1 2">B22-T-1</strain>
    </source>
</reference>
<evidence type="ECO:0000313" key="2">
    <source>
        <dbReference type="Proteomes" id="UP000241462"/>
    </source>
</evidence>
<gene>
    <name evidence="1" type="ORF">BD289DRAFT_427158</name>
</gene>
<keyword evidence="2" id="KW-1185">Reference proteome</keyword>
<evidence type="ECO:0000313" key="1">
    <source>
        <dbReference type="EMBL" id="PSR94639.1"/>
    </source>
</evidence>
<dbReference type="AlphaFoldDB" id="A0A2T3AFR9"/>
<dbReference type="EMBL" id="KZ678396">
    <property type="protein sequence ID" value="PSR94639.1"/>
    <property type="molecule type" value="Genomic_DNA"/>
</dbReference>
<sequence length="90" mass="9910">MSAVMRACLGKLYFSFGLTAGPCRHASSNYFPSATMQVCGCINDDGLYHFRISGETRSIALPASTHPLWALVQFITLDVIREEQNVLAEL</sequence>